<evidence type="ECO:0000313" key="2">
    <source>
        <dbReference type="Proteomes" id="UP001327027"/>
    </source>
</evidence>
<name>A0ABU6A161_9FLAO</name>
<accession>A0ABU6A161</accession>
<protein>
    <recommendedName>
        <fullName evidence="3">Natural product</fullName>
    </recommendedName>
</protein>
<dbReference type="Proteomes" id="UP001327027">
    <property type="component" value="Unassembled WGS sequence"/>
</dbReference>
<comment type="caution">
    <text evidence="1">The sequence shown here is derived from an EMBL/GenBank/DDBJ whole genome shotgun (WGS) entry which is preliminary data.</text>
</comment>
<gene>
    <name evidence="1" type="ORF">U6A24_20410</name>
</gene>
<sequence length="58" mass="6250">MKNVKGKKLSLKKLSIATLDNMSLVKGGFVTDPKSRGPGCTGIFIKLTHNQCPTYLIG</sequence>
<evidence type="ECO:0008006" key="3">
    <source>
        <dbReference type="Google" id="ProtNLM"/>
    </source>
</evidence>
<evidence type="ECO:0000313" key="1">
    <source>
        <dbReference type="EMBL" id="MEB3347852.1"/>
    </source>
</evidence>
<dbReference type="RefSeq" id="WP_324181872.1">
    <property type="nucleotide sequence ID" value="NZ_BAABAW010000011.1"/>
</dbReference>
<proteinExistence type="predicted"/>
<keyword evidence="2" id="KW-1185">Reference proteome</keyword>
<dbReference type="EMBL" id="JAYKLX010000010">
    <property type="protein sequence ID" value="MEB3347852.1"/>
    <property type="molecule type" value="Genomic_DNA"/>
</dbReference>
<reference evidence="1 2" key="1">
    <citation type="journal article" date="2013" name="Int. J. Syst. Evol. Microbiol.">
        <title>Aquimarina gracilis sp. nov., isolated from the gut microflora of a mussel, Mytilus coruscus, and emended description of Aquimarina spongiae.</title>
        <authorList>
            <person name="Park S.C."/>
            <person name="Choe H.N."/>
            <person name="Baik K.S."/>
            <person name="Seong C.N."/>
        </authorList>
    </citation>
    <scope>NUCLEOTIDE SEQUENCE [LARGE SCALE GENOMIC DNA]</scope>
    <source>
        <strain evidence="1 2">PSC32</strain>
    </source>
</reference>
<organism evidence="1 2">
    <name type="scientific">Aquimarina gracilis</name>
    <dbReference type="NCBI Taxonomy" id="874422"/>
    <lineage>
        <taxon>Bacteria</taxon>
        <taxon>Pseudomonadati</taxon>
        <taxon>Bacteroidota</taxon>
        <taxon>Flavobacteriia</taxon>
        <taxon>Flavobacteriales</taxon>
        <taxon>Flavobacteriaceae</taxon>
        <taxon>Aquimarina</taxon>
    </lineage>
</organism>